<dbReference type="GO" id="GO:0006511">
    <property type="term" value="P:ubiquitin-dependent protein catabolic process"/>
    <property type="evidence" value="ECO:0000318"/>
    <property type="project" value="GO_Central"/>
</dbReference>
<accession>R4G9J4</accession>
<protein>
    <recommendedName>
        <fullName evidence="7">HECT domain-containing protein</fullName>
    </recommendedName>
</protein>
<dbReference type="PROSITE" id="PS50237">
    <property type="entry name" value="HECT"/>
    <property type="match status" value="1"/>
</dbReference>
<keyword evidence="1" id="KW-0808">Transferase</keyword>
<dbReference type="STRING" id="28377.ENSACAP00000021897"/>
<dbReference type="GO" id="GO:0005737">
    <property type="term" value="C:cytoplasm"/>
    <property type="evidence" value="ECO:0000318"/>
    <property type="project" value="GO_Central"/>
</dbReference>
<dbReference type="CDD" id="cd00078">
    <property type="entry name" value="HECTc"/>
    <property type="match status" value="1"/>
</dbReference>
<dbReference type="GeneID" id="103278896"/>
<dbReference type="Bgee" id="ENSACAG00000028775">
    <property type="expression patterns" value="Expressed in lung and 6 other cell types or tissues"/>
</dbReference>
<sequence length="1053" mass="119435">MPAGKKQPAKMPKREKMRRCPKEMPKKRETLGKGKAPSQSGPPPTPSSGKSMGLRLFPERDQVCRVDPGAIRQISCKHGYLAVVGTQKRDVLVFEPAAGKPGCPNAARRKPKHIKLKKNSKVDLLDSEVSHLLILSSEGRLSEHSLASRSVNSEPRLLKELGNKRIVQIACGDHHSMALSEGGELFAWGQNEYGQLGVGRKSSTIGQPQPVWPLENVPLAQIAAGSAHSMALSLSGTVFSWGKNAFGQLGLGDTAERCFPMHVKALEDKRIAFISCGGEHTAVLSKDGMVCTFGDGSHGQLGHNSRYNEWFPRLVTELSGAQVSQIACGRWHTLVYVPNLGEVYSFGSGAEGQLGKGEKCDRLIPLPLDLTVNGQKMIRGKNIPEEMVKIIAGEDQSIVLLLKEKQKYANLNRTLARVEEEKTEKWASNSDPKCWQNIEQEIKLIFSSAACINGSFQEKREKTCRTSSKAANVDMPAVFLFCEKIAAKPKVITQMLKALRKLLNSLSLVPASPEALRVFLIVPVLLWKEAITSDCLLGQLAQAICKLPEKDKQILETWWSNLDVTFFKDLVGMYQRLISANLSSVIKHLRCSESVTLSVDFVWPLQVLQMLYEVNRKTNFTIQESNFYIPELKRILAPPSRNNIWNEEQLIRRLVSKGDEIQLAFDILSQFPCIFELEDKILLHTLCCLFRHFNYSLNNPGIVSKLHVRRQHLMQDTWQCIRSVSSNWFQQFFKVQFEGEPGIDDGGLSQEFFTILVKELCAPKCRIFTHFDESHLIWFPPQVPAQKDIYFLIGNLFGMALYNQKIAAFPFPLALFKKMANVQPTLEDLKELFPTIGRSLQTVLDEQREDVIELLQLDFMKVEEHEGSRTMIELKENGANLPVTKSNRKEYVDAYVHYIFTTSVEKQFADFMRGFERGCPTGKWKIFNPIELQLVLLGHKKYDWEQFEKNAKYAGYEKTEQIIKDFWDEFHDLPEEMKKDFLAFLTGTNRIPAQGMEKFIFTITDSRKEDPDLWYPEASTCCKILFLPRYSNRDVLKKMFLTALEYSEKFGLS</sequence>
<dbReference type="OrthoDB" id="8068875at2759"/>
<proteinExistence type="predicted"/>
<name>R4G9J4_ANOCA</name>
<dbReference type="Gene3D" id="3.30.2160.10">
    <property type="entry name" value="Hect, E3 ligase catalytic domain"/>
    <property type="match status" value="1"/>
</dbReference>
<keyword evidence="2" id="KW-0677">Repeat</keyword>
<dbReference type="Pfam" id="PF00632">
    <property type="entry name" value="HECT"/>
    <property type="match status" value="1"/>
</dbReference>
<dbReference type="HOGENOM" id="CLU_002173_5_3_1"/>
<reference evidence="8" key="3">
    <citation type="submission" date="2025-09" db="UniProtKB">
        <authorList>
            <consortium name="Ensembl"/>
        </authorList>
    </citation>
    <scope>IDENTIFICATION</scope>
</reference>
<feature type="region of interest" description="Disordered" evidence="6">
    <location>
        <begin position="1"/>
        <end position="53"/>
    </location>
</feature>
<organism evidence="8 9">
    <name type="scientific">Anolis carolinensis</name>
    <name type="common">Green anole</name>
    <name type="synonym">American chameleon</name>
    <dbReference type="NCBI Taxonomy" id="28377"/>
    <lineage>
        <taxon>Eukaryota</taxon>
        <taxon>Metazoa</taxon>
        <taxon>Chordata</taxon>
        <taxon>Craniata</taxon>
        <taxon>Vertebrata</taxon>
        <taxon>Euteleostomi</taxon>
        <taxon>Lepidosauria</taxon>
        <taxon>Squamata</taxon>
        <taxon>Bifurcata</taxon>
        <taxon>Unidentata</taxon>
        <taxon>Episquamata</taxon>
        <taxon>Toxicofera</taxon>
        <taxon>Iguania</taxon>
        <taxon>Dactyloidae</taxon>
        <taxon>Anolis</taxon>
    </lineage>
</organism>
<feature type="repeat" description="RCC1" evidence="5">
    <location>
        <begin position="183"/>
        <end position="235"/>
    </location>
</feature>
<dbReference type="InterPro" id="IPR009091">
    <property type="entry name" value="RCC1/BLIP-II"/>
</dbReference>
<evidence type="ECO:0000256" key="5">
    <source>
        <dbReference type="PROSITE-ProRule" id="PRU00235"/>
    </source>
</evidence>
<dbReference type="SUPFAM" id="SSF56204">
    <property type="entry name" value="Hect, E3 ligase catalytic domain"/>
    <property type="match status" value="1"/>
</dbReference>
<keyword evidence="9" id="KW-1185">Reference proteome</keyword>
<feature type="repeat" description="RCC1" evidence="5">
    <location>
        <begin position="288"/>
        <end position="339"/>
    </location>
</feature>
<dbReference type="FunFam" id="3.30.2410.10:FF:000003">
    <property type="entry name" value="probable E3 ubiquitin-protein ligase HERC4 isoform X1"/>
    <property type="match status" value="1"/>
</dbReference>
<dbReference type="RefSeq" id="XP_008109242.1">
    <property type="nucleotide sequence ID" value="XM_008111035.3"/>
</dbReference>
<feature type="repeat" description="RCC1" evidence="5">
    <location>
        <begin position="341"/>
        <end position="403"/>
    </location>
</feature>
<dbReference type="InterPro" id="IPR035983">
    <property type="entry name" value="Hect_E3_ubiquitin_ligase"/>
</dbReference>
<dbReference type="Pfam" id="PF25390">
    <property type="entry name" value="WD40_RLD"/>
    <property type="match status" value="1"/>
</dbReference>
<dbReference type="PRINTS" id="PR00633">
    <property type="entry name" value="RCCNDNSATION"/>
</dbReference>
<evidence type="ECO:0000256" key="3">
    <source>
        <dbReference type="ARBA" id="ARBA00022786"/>
    </source>
</evidence>
<evidence type="ECO:0000256" key="1">
    <source>
        <dbReference type="ARBA" id="ARBA00022679"/>
    </source>
</evidence>
<feature type="repeat" description="RCC1" evidence="5">
    <location>
        <begin position="236"/>
        <end position="287"/>
    </location>
</feature>
<reference evidence="8" key="2">
    <citation type="submission" date="2025-08" db="UniProtKB">
        <authorList>
            <consortium name="Ensembl"/>
        </authorList>
    </citation>
    <scope>IDENTIFICATION</scope>
</reference>
<dbReference type="AlphaFoldDB" id="R4G9J4"/>
<dbReference type="PANTHER" id="PTHR45622">
    <property type="entry name" value="UBIQUITIN-PROTEIN LIGASE E3A-RELATED"/>
    <property type="match status" value="1"/>
</dbReference>
<feature type="active site" description="Glycyl thioester intermediate" evidence="4">
    <location>
        <position position="1021"/>
    </location>
</feature>
<dbReference type="Gene3D" id="2.130.10.30">
    <property type="entry name" value="Regulator of chromosome condensation 1/beta-lactamase-inhibitor protein II"/>
    <property type="match status" value="1"/>
</dbReference>
<gene>
    <name evidence="8" type="primary">LOC103278896</name>
</gene>
<dbReference type="SUPFAM" id="SSF50985">
    <property type="entry name" value="RCC1/BLIP-II"/>
    <property type="match status" value="1"/>
</dbReference>
<dbReference type="PANTHER" id="PTHR45622:SF69">
    <property type="entry name" value="HECT DOMAIN-CONTAINING PROTEIN"/>
    <property type="match status" value="1"/>
</dbReference>
<reference evidence="8 9" key="1">
    <citation type="submission" date="2009-12" db="EMBL/GenBank/DDBJ databases">
        <title>The Genome Sequence of Anolis carolinensis (Green Anole Lizard).</title>
        <authorList>
            <consortium name="The Genome Sequencing Platform"/>
            <person name="Di Palma F."/>
            <person name="Alfoldi J."/>
            <person name="Heiman D."/>
            <person name="Young S."/>
            <person name="Grabherr M."/>
            <person name="Johnson J."/>
            <person name="Lander E.S."/>
            <person name="Lindblad-Toh K."/>
        </authorList>
    </citation>
    <scope>NUCLEOTIDE SEQUENCE [LARGE SCALE GENOMIC DNA]</scope>
    <source>
        <strain evidence="8 9">JBL SC #1</strain>
    </source>
</reference>
<dbReference type="Gene3D" id="3.30.2410.10">
    <property type="entry name" value="Hect, E3 ligase catalytic domain"/>
    <property type="match status" value="1"/>
</dbReference>
<dbReference type="KEGG" id="acs:103278896"/>
<dbReference type="InterPro" id="IPR000569">
    <property type="entry name" value="HECT_dom"/>
</dbReference>
<evidence type="ECO:0000313" key="8">
    <source>
        <dbReference type="Ensembl" id="ENSACAP00000021897.1"/>
    </source>
</evidence>
<evidence type="ECO:0000259" key="7">
    <source>
        <dbReference type="PROSITE" id="PS50237"/>
    </source>
</evidence>
<feature type="compositionally biased region" description="Basic and acidic residues" evidence="6">
    <location>
        <begin position="12"/>
        <end position="32"/>
    </location>
</feature>
<dbReference type="SMR" id="R4G9J4"/>
<evidence type="ECO:0000313" key="9">
    <source>
        <dbReference type="Proteomes" id="UP000001646"/>
    </source>
</evidence>
<feature type="repeat" description="RCC1" evidence="5">
    <location>
        <begin position="133"/>
        <end position="182"/>
    </location>
</feature>
<keyword evidence="3 4" id="KW-0833">Ubl conjugation pathway</keyword>
<dbReference type="GeneTree" id="ENSGT00940000163989"/>
<dbReference type="InterPro" id="IPR000408">
    <property type="entry name" value="Reg_chr_condens"/>
</dbReference>
<dbReference type="InterPro" id="IPR058923">
    <property type="entry name" value="RCC1-like_dom"/>
</dbReference>
<dbReference type="eggNOG" id="KOG0941">
    <property type="taxonomic scope" value="Eukaryota"/>
</dbReference>
<evidence type="ECO:0000256" key="4">
    <source>
        <dbReference type="PROSITE-ProRule" id="PRU00104"/>
    </source>
</evidence>
<dbReference type="Proteomes" id="UP000001646">
    <property type="component" value="Chromosome 5"/>
</dbReference>
<dbReference type="InParanoid" id="R4G9J4"/>
<dbReference type="SMART" id="SM00119">
    <property type="entry name" value="HECTc"/>
    <property type="match status" value="1"/>
</dbReference>
<dbReference type="Ensembl" id="ENSACAT00000029315.2">
    <property type="protein sequence ID" value="ENSACAP00000021897.1"/>
    <property type="gene ID" value="ENSACAG00000028775.2"/>
</dbReference>
<dbReference type="Gene3D" id="3.90.1750.10">
    <property type="entry name" value="Hect, E3 ligase catalytic domains"/>
    <property type="match status" value="1"/>
</dbReference>
<dbReference type="PROSITE" id="PS50012">
    <property type="entry name" value="RCC1_3"/>
    <property type="match status" value="5"/>
</dbReference>
<evidence type="ECO:0000256" key="2">
    <source>
        <dbReference type="ARBA" id="ARBA00022737"/>
    </source>
</evidence>
<evidence type="ECO:0000256" key="6">
    <source>
        <dbReference type="SAM" id="MobiDB-lite"/>
    </source>
</evidence>
<dbReference type="InterPro" id="IPR051709">
    <property type="entry name" value="Ub-ligase/GTPase-reg"/>
</dbReference>
<dbReference type="GO" id="GO:0061630">
    <property type="term" value="F:ubiquitin protein ligase activity"/>
    <property type="evidence" value="ECO:0000318"/>
    <property type="project" value="GO_Central"/>
</dbReference>
<dbReference type="GO" id="GO:0016567">
    <property type="term" value="P:protein ubiquitination"/>
    <property type="evidence" value="ECO:0000318"/>
    <property type="project" value="GO_Central"/>
</dbReference>
<dbReference type="PROSITE" id="PS00626">
    <property type="entry name" value="RCC1_2"/>
    <property type="match status" value="2"/>
</dbReference>
<feature type="domain" description="HECT" evidence="7">
    <location>
        <begin position="725"/>
        <end position="1053"/>
    </location>
</feature>